<dbReference type="Gene3D" id="3.40.50.300">
    <property type="entry name" value="P-loop containing nucleotide triphosphate hydrolases"/>
    <property type="match status" value="1"/>
</dbReference>
<dbReference type="InterPro" id="IPR050625">
    <property type="entry name" value="ParA/MinD_ATPase"/>
</dbReference>
<reference evidence="1 2" key="1">
    <citation type="submission" date="2019-03" db="EMBL/GenBank/DDBJ databases">
        <title>Reclassification of Micrococcus aloeverae and Micrococcus yunnanensis as later heterotypic synonyms of Micrococcus luteus.</title>
        <authorList>
            <person name="Huang C.-H."/>
        </authorList>
    </citation>
    <scope>NUCLEOTIDE SEQUENCE [LARGE SCALE GENOMIC DNA]</scope>
    <source>
        <strain evidence="1 2">BCRC 12151</strain>
    </source>
</reference>
<dbReference type="EMBL" id="SPKT01000033">
    <property type="protein sequence ID" value="TFH97902.1"/>
    <property type="molecule type" value="Genomic_DNA"/>
</dbReference>
<sequence length="318" mass="34325">MSTETENRTPSFALQADRRLHGRAALGPLQSLPRALWHSIHRSTDLRRLEEAAVRLQAPVGTGRRIAVTSSRGGAGRTTLTAVLAQTFGRFRLEPIGAVDLDPGHGALRLRLGPLTVHDDGDPASTADRVARHIREHGTGGADDFLAPLELSPHRVHHTAARSATAFLGSAEVRDLLAGFSRFFPVTLTDCAAGYLPMETRAAVESSHCLLHVLPADALAVDETLGLLLATDQQQRRSPEPPVVIAVVETRRNGNASVKEAVTALRRRGFPAHHVPFDRHLAGGVSITPRLMLPRTRRVAAEIAADLLERATGRERTA</sequence>
<gene>
    <name evidence="1" type="ORF">E4A49_11305</name>
</gene>
<dbReference type="InterPro" id="IPR027417">
    <property type="entry name" value="P-loop_NTPase"/>
</dbReference>
<comment type="caution">
    <text evidence="1">The sequence shown here is derived from an EMBL/GenBank/DDBJ whole genome shotgun (WGS) entry which is preliminary data.</text>
</comment>
<keyword evidence="2" id="KW-1185">Reference proteome</keyword>
<name>A0ABY2JWT9_9MICC</name>
<evidence type="ECO:0008006" key="3">
    <source>
        <dbReference type="Google" id="ProtNLM"/>
    </source>
</evidence>
<dbReference type="PANTHER" id="PTHR43384">
    <property type="entry name" value="SEPTUM SITE-DETERMINING PROTEIN MIND HOMOLOG, CHLOROPLASTIC-RELATED"/>
    <property type="match status" value="1"/>
</dbReference>
<dbReference type="RefSeq" id="WP_067191628.1">
    <property type="nucleotide sequence ID" value="NZ_SPKT01000033.1"/>
</dbReference>
<evidence type="ECO:0000313" key="2">
    <source>
        <dbReference type="Proteomes" id="UP000297477"/>
    </source>
</evidence>
<organism evidence="1 2">
    <name type="scientific">Micrococcus lylae</name>
    <dbReference type="NCBI Taxonomy" id="1273"/>
    <lineage>
        <taxon>Bacteria</taxon>
        <taxon>Bacillati</taxon>
        <taxon>Actinomycetota</taxon>
        <taxon>Actinomycetes</taxon>
        <taxon>Micrococcales</taxon>
        <taxon>Micrococcaceae</taxon>
        <taxon>Micrococcus</taxon>
    </lineage>
</organism>
<protein>
    <recommendedName>
        <fullName evidence="3">CobQ/CobB/MinD/ParA nucleotide binding domain-containing protein</fullName>
    </recommendedName>
</protein>
<evidence type="ECO:0000313" key="1">
    <source>
        <dbReference type="EMBL" id="TFH97902.1"/>
    </source>
</evidence>
<dbReference type="SUPFAM" id="SSF52540">
    <property type="entry name" value="P-loop containing nucleoside triphosphate hydrolases"/>
    <property type="match status" value="1"/>
</dbReference>
<accession>A0ABY2JWT9</accession>
<dbReference type="Proteomes" id="UP000297477">
    <property type="component" value="Unassembled WGS sequence"/>
</dbReference>
<dbReference type="PANTHER" id="PTHR43384:SF14">
    <property type="entry name" value="ESX-1 SECRETION-ASSOCIATED PROTEIN ESPI"/>
    <property type="match status" value="1"/>
</dbReference>
<proteinExistence type="predicted"/>